<dbReference type="Gene3D" id="2.70.50.60">
    <property type="entry name" value="abc- transporter (atp binding component) like domain"/>
    <property type="match status" value="1"/>
</dbReference>
<evidence type="ECO:0000256" key="4">
    <source>
        <dbReference type="ARBA" id="ARBA00022840"/>
    </source>
</evidence>
<dbReference type="PANTHER" id="PTHR46743:SF2">
    <property type="entry name" value="TEICHOIC ACIDS EXPORT ATP-BINDING PROTEIN TAGH"/>
    <property type="match status" value="1"/>
</dbReference>
<comment type="caution">
    <text evidence="7">The sequence shown here is derived from an EMBL/GenBank/DDBJ whole genome shotgun (WGS) entry which is preliminary data.</text>
</comment>
<keyword evidence="2" id="KW-0813">Transport</keyword>
<dbReference type="EMBL" id="DWWT01000075">
    <property type="protein sequence ID" value="HJC07195.1"/>
    <property type="molecule type" value="Genomic_DNA"/>
</dbReference>
<dbReference type="GO" id="GO:0016020">
    <property type="term" value="C:membrane"/>
    <property type="evidence" value="ECO:0007669"/>
    <property type="project" value="InterPro"/>
</dbReference>
<evidence type="ECO:0000259" key="6">
    <source>
        <dbReference type="PROSITE" id="PS50893"/>
    </source>
</evidence>
<dbReference type="CDD" id="cd03220">
    <property type="entry name" value="ABC_KpsT_Wzt"/>
    <property type="match status" value="1"/>
</dbReference>
<evidence type="ECO:0000256" key="1">
    <source>
        <dbReference type="ARBA" id="ARBA00005417"/>
    </source>
</evidence>
<name>A0A9D2N1Q2_9FIRM</name>
<reference evidence="7" key="2">
    <citation type="submission" date="2021-04" db="EMBL/GenBank/DDBJ databases">
        <authorList>
            <person name="Gilroy R."/>
        </authorList>
    </citation>
    <scope>NUCLEOTIDE SEQUENCE</scope>
    <source>
        <strain evidence="7">CHK180-15479</strain>
    </source>
</reference>
<evidence type="ECO:0000256" key="2">
    <source>
        <dbReference type="ARBA" id="ARBA00022448"/>
    </source>
</evidence>
<dbReference type="PROSITE" id="PS00211">
    <property type="entry name" value="ABC_TRANSPORTER_1"/>
    <property type="match status" value="1"/>
</dbReference>
<keyword evidence="3" id="KW-0547">Nucleotide-binding</keyword>
<dbReference type="Pfam" id="PF14524">
    <property type="entry name" value="Wzt_C"/>
    <property type="match status" value="1"/>
</dbReference>
<dbReference type="CDD" id="cd10147">
    <property type="entry name" value="Wzt_C-like"/>
    <property type="match status" value="1"/>
</dbReference>
<dbReference type="InterPro" id="IPR017871">
    <property type="entry name" value="ABC_transporter-like_CS"/>
</dbReference>
<dbReference type="SUPFAM" id="SSF52540">
    <property type="entry name" value="P-loop containing nucleoside triphosphate hydrolases"/>
    <property type="match status" value="1"/>
</dbReference>
<dbReference type="AlphaFoldDB" id="A0A9D2N1Q2"/>
<dbReference type="InterPro" id="IPR003439">
    <property type="entry name" value="ABC_transporter-like_ATP-bd"/>
</dbReference>
<dbReference type="InterPro" id="IPR050683">
    <property type="entry name" value="Bact_Polysacc_Export_ATP-bd"/>
</dbReference>
<dbReference type="GO" id="GO:0140359">
    <property type="term" value="F:ABC-type transporter activity"/>
    <property type="evidence" value="ECO:0007669"/>
    <property type="project" value="InterPro"/>
</dbReference>
<evidence type="ECO:0000313" key="7">
    <source>
        <dbReference type="EMBL" id="HJC07195.1"/>
    </source>
</evidence>
<evidence type="ECO:0000256" key="5">
    <source>
        <dbReference type="SAM" id="MobiDB-lite"/>
    </source>
</evidence>
<feature type="compositionally biased region" description="Low complexity" evidence="5">
    <location>
        <begin position="273"/>
        <end position="286"/>
    </location>
</feature>
<gene>
    <name evidence="7" type="ORF">H9704_13810</name>
</gene>
<evidence type="ECO:0000313" key="8">
    <source>
        <dbReference type="Proteomes" id="UP000823910"/>
    </source>
</evidence>
<dbReference type="SMART" id="SM00382">
    <property type="entry name" value="AAA"/>
    <property type="match status" value="1"/>
</dbReference>
<dbReference type="Pfam" id="PF00005">
    <property type="entry name" value="ABC_tran"/>
    <property type="match status" value="1"/>
</dbReference>
<dbReference type="InterPro" id="IPR003593">
    <property type="entry name" value="AAA+_ATPase"/>
</dbReference>
<comment type="similarity">
    <text evidence="1">Belongs to the ABC transporter superfamily.</text>
</comment>
<dbReference type="Gene3D" id="3.40.50.300">
    <property type="entry name" value="P-loop containing nucleotide triphosphate hydrolases"/>
    <property type="match status" value="1"/>
</dbReference>
<dbReference type="Proteomes" id="UP000823910">
    <property type="component" value="Unassembled WGS sequence"/>
</dbReference>
<dbReference type="InterPro" id="IPR027417">
    <property type="entry name" value="P-loop_NTPase"/>
</dbReference>
<feature type="domain" description="ABC transporter" evidence="6">
    <location>
        <begin position="16"/>
        <end position="257"/>
    </location>
</feature>
<reference evidence="7" key="1">
    <citation type="journal article" date="2021" name="PeerJ">
        <title>Extensive microbial diversity within the chicken gut microbiome revealed by metagenomics and culture.</title>
        <authorList>
            <person name="Gilroy R."/>
            <person name="Ravi A."/>
            <person name="Getino M."/>
            <person name="Pursley I."/>
            <person name="Horton D.L."/>
            <person name="Alikhan N.F."/>
            <person name="Baker D."/>
            <person name="Gharbi K."/>
            <person name="Hall N."/>
            <person name="Watson M."/>
            <person name="Adriaenssens E.M."/>
            <person name="Foster-Nyarko E."/>
            <person name="Jarju S."/>
            <person name="Secka A."/>
            <person name="Antonio M."/>
            <person name="Oren A."/>
            <person name="Chaudhuri R.R."/>
            <person name="La Ragione R."/>
            <person name="Hildebrand F."/>
            <person name="Pallen M.J."/>
        </authorList>
    </citation>
    <scope>NUCLEOTIDE SEQUENCE</scope>
    <source>
        <strain evidence="7">CHK180-15479</strain>
    </source>
</reference>
<dbReference type="InterPro" id="IPR015860">
    <property type="entry name" value="ABC_transpr_TagH-like"/>
</dbReference>
<evidence type="ECO:0000256" key="3">
    <source>
        <dbReference type="ARBA" id="ARBA00022741"/>
    </source>
</evidence>
<proteinExistence type="inferred from homology"/>
<dbReference type="GO" id="GO:0016887">
    <property type="term" value="F:ATP hydrolysis activity"/>
    <property type="evidence" value="ECO:0007669"/>
    <property type="project" value="InterPro"/>
</dbReference>
<dbReference type="GO" id="GO:0005524">
    <property type="term" value="F:ATP binding"/>
    <property type="evidence" value="ECO:0007669"/>
    <property type="project" value="UniProtKB-KW"/>
</dbReference>
<dbReference type="PANTHER" id="PTHR46743">
    <property type="entry name" value="TEICHOIC ACIDS EXPORT ATP-BINDING PROTEIN TAGH"/>
    <property type="match status" value="1"/>
</dbReference>
<dbReference type="InterPro" id="IPR029439">
    <property type="entry name" value="Wzt_C"/>
</dbReference>
<organism evidence="7 8">
    <name type="scientific">Candidatus Enterocloster excrementipullorum</name>
    <dbReference type="NCBI Taxonomy" id="2838559"/>
    <lineage>
        <taxon>Bacteria</taxon>
        <taxon>Bacillati</taxon>
        <taxon>Bacillota</taxon>
        <taxon>Clostridia</taxon>
        <taxon>Lachnospirales</taxon>
        <taxon>Lachnospiraceae</taxon>
        <taxon>Enterocloster</taxon>
    </lineage>
</organism>
<keyword evidence="4 7" id="KW-0067">ATP-binding</keyword>
<accession>A0A9D2N1Q2</accession>
<dbReference type="PROSITE" id="PS50893">
    <property type="entry name" value="ABC_TRANSPORTER_2"/>
    <property type="match status" value="1"/>
</dbReference>
<feature type="region of interest" description="Disordered" evidence="5">
    <location>
        <begin position="270"/>
        <end position="340"/>
    </location>
</feature>
<feature type="compositionally biased region" description="Basic and acidic residues" evidence="5">
    <location>
        <begin position="287"/>
        <end position="298"/>
    </location>
</feature>
<protein>
    <submittedName>
        <fullName evidence="7">ABC transporter ATP-binding protein</fullName>
    </submittedName>
</protein>
<sequence length="496" mass="54511">MEIEMASKDHAHLPAIAVRDVTKIYRLYDKPIDRLKESVSLSHKNYHRDFYALNHLSFEVEKGQTVGIIGTNGSGKSTILKIITGVLTPTSGQVEVEGKISALLELGAGFNMDYTGIENVYMNGTMMGYTRKEMDAKLQDILDFAEIGDFVYQPVKTYSSGMFVRLAFALAINVDPEILIVDEALSVGDVFFQSKCYRKMEEIRQKGTTILMVTHDMGSIIKYCDKVVLLNKGEFIAEGAPGQIVDMYKKILAGKLEELMADLEKKRLGSGRAGAPEKAGAPAKTGALEREGASKRAGAEPLGMEMSDFSGGMDLEGEKSAEGAAGTGAPGTGPSLMKDQMTINPDRTEYGDGRAEIYDLGLLDERGNVTNLLLKGENFTIRECIRFYADIEAPIFTYTIKDKKGTELTGTNTMYEGADIRPVKKGDEYVVEFTQKMNLQGGEYLLSMSCTGFELGEHVVYHRLYDVTSITVISNKNTVGVYDMESQVKAEKRTSG</sequence>